<dbReference type="GO" id="GO:0006865">
    <property type="term" value="P:amino acid transport"/>
    <property type="evidence" value="ECO:0007669"/>
    <property type="project" value="UniProtKB-KW"/>
</dbReference>
<dbReference type="EMBL" id="AM167904">
    <property type="protein sequence ID" value="CAJ50297.1"/>
    <property type="molecule type" value="Genomic_DNA"/>
</dbReference>
<keyword evidence="11" id="KW-1185">Reference proteome</keyword>
<keyword evidence="3" id="KW-0813">Transport</keyword>
<feature type="transmembrane region" description="Helical" evidence="9">
    <location>
        <begin position="294"/>
        <end position="318"/>
    </location>
</feature>
<dbReference type="PANTHER" id="PTHR42770">
    <property type="entry name" value="AMINO ACID TRANSPORTER-RELATED"/>
    <property type="match status" value="1"/>
</dbReference>
<keyword evidence="5 9" id="KW-0812">Transmembrane</keyword>
<dbReference type="Gene3D" id="1.20.1740.10">
    <property type="entry name" value="Amino acid/polyamine transporter I"/>
    <property type="match status" value="1"/>
</dbReference>
<dbReference type="PANTHER" id="PTHR42770:SF4">
    <property type="entry name" value="ARGININE_ORNITHINE ANTIPORTER-RELATED"/>
    <property type="match status" value="1"/>
</dbReference>
<dbReference type="InterPro" id="IPR004754">
    <property type="entry name" value="Amino_acid_antiprt"/>
</dbReference>
<feature type="transmembrane region" description="Helical" evidence="9">
    <location>
        <begin position="464"/>
        <end position="482"/>
    </location>
</feature>
<evidence type="ECO:0000313" key="11">
    <source>
        <dbReference type="Proteomes" id="UP000001977"/>
    </source>
</evidence>
<feature type="transmembrane region" description="Helical" evidence="9">
    <location>
        <begin position="246"/>
        <end position="266"/>
    </location>
</feature>
<keyword evidence="8 9" id="KW-0472">Membrane</keyword>
<name>Q2KWF3_BORA1</name>
<evidence type="ECO:0000256" key="1">
    <source>
        <dbReference type="ARBA" id="ARBA00004651"/>
    </source>
</evidence>
<feature type="transmembrane region" description="Helical" evidence="9">
    <location>
        <begin position="407"/>
        <end position="424"/>
    </location>
</feature>
<evidence type="ECO:0000256" key="4">
    <source>
        <dbReference type="ARBA" id="ARBA00022475"/>
    </source>
</evidence>
<comment type="subcellular location">
    <subcellularLocation>
        <location evidence="1">Cell membrane</location>
        <topology evidence="1">Multi-pass membrane protein</topology>
    </subcellularLocation>
</comment>
<keyword evidence="6" id="KW-0029">Amino-acid transport</keyword>
<evidence type="ECO:0000256" key="7">
    <source>
        <dbReference type="ARBA" id="ARBA00022989"/>
    </source>
</evidence>
<evidence type="ECO:0000313" key="10">
    <source>
        <dbReference type="EMBL" id="CAJ50297.1"/>
    </source>
</evidence>
<dbReference type="NCBIfam" id="TIGR00905">
    <property type="entry name" value="2A0302"/>
    <property type="match status" value="1"/>
</dbReference>
<sequence length="488" mass="52547">MDKESKPSAASQKFGLIALIAIVVSSMIGSGVDSLPQNMAEQSAVGPVTIAWLICGFGMYFIAKVFIVLSDLRPDLQTGIYMYAREGFGPFAAFLVAWGYWLMNIFSNVAFAVMVMDTLDYFMPGTFKGGNNLNSLIGASILIWGFHVLVLSGSKLAGTVNVVGTVAKLIPLVIFVGTVVYFLDGSELTQNVWGHANSPSIKPLGSVISQILSPLFVALWCFIGIEGAVALSGRARNTQDVGRATLIGFIISLAICLIVSVIPFGVMNQHALSSLPNPSTAGVMKALTGDWGEWFINVGVLISILTSWLAWTMICAEIPMAAAANGTFPAWFARKNKHGAAASSLWASSWLMQAVMLLVYFANNAWLALLAISSITVLPAYLAASAYLTKLCLNGEYSQRQAKGKRFALISSLIGAAFCLFMLYASAIEYVAMTPLIITLGVPVFIWARKRDQRAQPLFSKREAAALIALLLLDALIAYLYFTGVIRL</sequence>
<dbReference type="Pfam" id="PF13520">
    <property type="entry name" value="AA_permease_2"/>
    <property type="match status" value="1"/>
</dbReference>
<gene>
    <name evidence="10" type="primary">arcD1</name>
    <name evidence="10" type="ordered locus">BAV2686</name>
</gene>
<dbReference type="HOGENOM" id="CLU_007946_1_2_4"/>
<evidence type="ECO:0000256" key="2">
    <source>
        <dbReference type="ARBA" id="ARBA00008220"/>
    </source>
</evidence>
<dbReference type="GO" id="GO:0005886">
    <property type="term" value="C:plasma membrane"/>
    <property type="evidence" value="ECO:0007669"/>
    <property type="project" value="UniProtKB-SubCell"/>
</dbReference>
<dbReference type="eggNOG" id="COG0531">
    <property type="taxonomic scope" value="Bacteria"/>
</dbReference>
<keyword evidence="4" id="KW-1003">Cell membrane</keyword>
<feature type="transmembrane region" description="Helical" evidence="9">
    <location>
        <begin position="160"/>
        <end position="183"/>
    </location>
</feature>
<feature type="transmembrane region" description="Helical" evidence="9">
    <location>
        <begin position="12"/>
        <end position="30"/>
    </location>
</feature>
<feature type="transmembrane region" description="Helical" evidence="9">
    <location>
        <begin position="366"/>
        <end position="387"/>
    </location>
</feature>
<evidence type="ECO:0000256" key="9">
    <source>
        <dbReference type="SAM" id="Phobius"/>
    </source>
</evidence>
<feature type="transmembrane region" description="Helical" evidence="9">
    <location>
        <begin position="203"/>
        <end position="225"/>
    </location>
</feature>
<dbReference type="PIRSF" id="PIRSF006060">
    <property type="entry name" value="AA_transporter"/>
    <property type="match status" value="1"/>
</dbReference>
<accession>Q2KWF3</accession>
<keyword evidence="7 9" id="KW-1133">Transmembrane helix</keyword>
<protein>
    <submittedName>
        <fullName evidence="10">Arginine/ornithine antiporter</fullName>
    </submittedName>
</protein>
<dbReference type="STRING" id="360910.BAV2686"/>
<dbReference type="InterPro" id="IPR002293">
    <property type="entry name" value="AA/rel_permease1"/>
</dbReference>
<feature type="transmembrane region" description="Helical" evidence="9">
    <location>
        <begin position="50"/>
        <end position="70"/>
    </location>
</feature>
<dbReference type="OrthoDB" id="3185104at2"/>
<organism evidence="10 11">
    <name type="scientific">Bordetella avium (strain 197N)</name>
    <dbReference type="NCBI Taxonomy" id="360910"/>
    <lineage>
        <taxon>Bacteria</taxon>
        <taxon>Pseudomonadati</taxon>
        <taxon>Pseudomonadota</taxon>
        <taxon>Betaproteobacteria</taxon>
        <taxon>Burkholderiales</taxon>
        <taxon>Alcaligenaceae</taxon>
        <taxon>Bordetella</taxon>
    </lineage>
</organism>
<proteinExistence type="inferred from homology"/>
<dbReference type="GO" id="GO:0022857">
    <property type="term" value="F:transmembrane transporter activity"/>
    <property type="evidence" value="ECO:0007669"/>
    <property type="project" value="InterPro"/>
</dbReference>
<dbReference type="RefSeq" id="WP_012418329.1">
    <property type="nucleotide sequence ID" value="NC_010645.1"/>
</dbReference>
<feature type="transmembrane region" description="Helical" evidence="9">
    <location>
        <begin position="430"/>
        <end position="448"/>
    </location>
</feature>
<evidence type="ECO:0000256" key="6">
    <source>
        <dbReference type="ARBA" id="ARBA00022970"/>
    </source>
</evidence>
<dbReference type="GeneID" id="92934129"/>
<dbReference type="KEGG" id="bav:BAV2686"/>
<evidence type="ECO:0000256" key="3">
    <source>
        <dbReference type="ARBA" id="ARBA00022448"/>
    </source>
</evidence>
<dbReference type="InterPro" id="IPR050367">
    <property type="entry name" value="APC_superfamily"/>
</dbReference>
<feature type="transmembrane region" description="Helical" evidence="9">
    <location>
        <begin position="91"/>
        <end position="116"/>
    </location>
</feature>
<dbReference type="AlphaFoldDB" id="Q2KWF3"/>
<feature type="transmembrane region" description="Helical" evidence="9">
    <location>
        <begin position="339"/>
        <end position="360"/>
    </location>
</feature>
<comment type="similarity">
    <text evidence="2">Belongs to the amino acid-polyamine-organocation (APC) superfamily. Basic amino acid/polyamine antiporter (APA) (TC 2.A.3.2) family.</text>
</comment>
<reference evidence="10 11" key="1">
    <citation type="journal article" date="2006" name="J. Bacteriol.">
        <title>Comparison of the genome sequence of the poultry pathogen Bordetella avium with those of B. bronchiseptica, B. pertussis, and B. parapertussis reveals extensive diversity in surface structures associated with host interaction.</title>
        <authorList>
            <person name="Sebaihia M."/>
            <person name="Preston A."/>
            <person name="Maskell D.J."/>
            <person name="Kuzmiak H."/>
            <person name="Connell T.D."/>
            <person name="King N.D."/>
            <person name="Orndorff P.E."/>
            <person name="Miyamoto D.M."/>
            <person name="Thomson N.R."/>
            <person name="Harris D."/>
            <person name="Goble A."/>
            <person name="Lord A."/>
            <person name="Murphy L."/>
            <person name="Quail M.A."/>
            <person name="Rutter S."/>
            <person name="Squares R."/>
            <person name="Squares S."/>
            <person name="Woodward J."/>
            <person name="Parkhill J."/>
            <person name="Temple L.M."/>
        </authorList>
    </citation>
    <scope>NUCLEOTIDE SEQUENCE [LARGE SCALE GENOMIC DNA]</scope>
    <source>
        <strain evidence="10 11">197N</strain>
    </source>
</reference>
<feature type="transmembrane region" description="Helical" evidence="9">
    <location>
        <begin position="136"/>
        <end position="153"/>
    </location>
</feature>
<dbReference type="Proteomes" id="UP000001977">
    <property type="component" value="Chromosome"/>
</dbReference>
<evidence type="ECO:0000256" key="8">
    <source>
        <dbReference type="ARBA" id="ARBA00023136"/>
    </source>
</evidence>
<evidence type="ECO:0000256" key="5">
    <source>
        <dbReference type="ARBA" id="ARBA00022692"/>
    </source>
</evidence>